<dbReference type="Proteomes" id="UP000031036">
    <property type="component" value="Unassembled WGS sequence"/>
</dbReference>
<feature type="non-terminal residue" evidence="1">
    <location>
        <position position="128"/>
    </location>
</feature>
<protein>
    <submittedName>
        <fullName evidence="1">Uncharacterized protein</fullName>
    </submittedName>
</protein>
<dbReference type="AlphaFoldDB" id="A0A0B2VUM3"/>
<comment type="caution">
    <text evidence="1">The sequence shown here is derived from an EMBL/GenBank/DDBJ whole genome shotgun (WGS) entry which is preliminary data.</text>
</comment>
<keyword evidence="2" id="KW-1185">Reference proteome</keyword>
<organism evidence="1 2">
    <name type="scientific">Toxocara canis</name>
    <name type="common">Canine roundworm</name>
    <dbReference type="NCBI Taxonomy" id="6265"/>
    <lineage>
        <taxon>Eukaryota</taxon>
        <taxon>Metazoa</taxon>
        <taxon>Ecdysozoa</taxon>
        <taxon>Nematoda</taxon>
        <taxon>Chromadorea</taxon>
        <taxon>Rhabditida</taxon>
        <taxon>Spirurina</taxon>
        <taxon>Ascaridomorpha</taxon>
        <taxon>Ascaridoidea</taxon>
        <taxon>Toxocaridae</taxon>
        <taxon>Toxocara</taxon>
    </lineage>
</organism>
<proteinExistence type="predicted"/>
<name>A0A0B2VUM3_TOXCA</name>
<reference evidence="1 2" key="1">
    <citation type="submission" date="2014-11" db="EMBL/GenBank/DDBJ databases">
        <title>Genetic blueprint of the zoonotic pathogen Toxocara canis.</title>
        <authorList>
            <person name="Zhu X.-Q."/>
            <person name="Korhonen P.K."/>
            <person name="Cai H."/>
            <person name="Young N.D."/>
            <person name="Nejsum P."/>
            <person name="von Samson-Himmelstjerna G."/>
            <person name="Boag P.R."/>
            <person name="Tan P."/>
            <person name="Li Q."/>
            <person name="Min J."/>
            <person name="Yang Y."/>
            <person name="Wang X."/>
            <person name="Fang X."/>
            <person name="Hall R.S."/>
            <person name="Hofmann A."/>
            <person name="Sternberg P.W."/>
            <person name="Jex A.R."/>
            <person name="Gasser R.B."/>
        </authorList>
    </citation>
    <scope>NUCLEOTIDE SEQUENCE [LARGE SCALE GENOMIC DNA]</scope>
    <source>
        <strain evidence="1">PN_DK_2014</strain>
    </source>
</reference>
<evidence type="ECO:0000313" key="1">
    <source>
        <dbReference type="EMBL" id="KHN85368.1"/>
    </source>
</evidence>
<gene>
    <name evidence="1" type="ORF">Tcan_01584</name>
</gene>
<accession>A0A0B2VUM3</accession>
<dbReference type="EMBL" id="JPKZ01000806">
    <property type="protein sequence ID" value="KHN85368.1"/>
    <property type="molecule type" value="Genomic_DNA"/>
</dbReference>
<sequence>MLYGNSTRLVLNVQNPSYRISRTSGHRKNSPVIALGYEFDFGKSLFLSSVKRKAYDTLIACSIHLSIHLNGSKFEMHNRLKFVLLLFRAAFNACGFNVSLRQSLYKLRPLFQTSYTVKPLKAPVEVTR</sequence>
<evidence type="ECO:0000313" key="2">
    <source>
        <dbReference type="Proteomes" id="UP000031036"/>
    </source>
</evidence>